<keyword evidence="3" id="KW-1185">Reference proteome</keyword>
<proteinExistence type="predicted"/>
<evidence type="ECO:0000313" key="2">
    <source>
        <dbReference type="EMBL" id="KAF9581263.1"/>
    </source>
</evidence>
<dbReference type="Gene3D" id="3.30.1370.50">
    <property type="entry name" value="R3H-like domain"/>
    <property type="match status" value="1"/>
</dbReference>
<dbReference type="InterPro" id="IPR036867">
    <property type="entry name" value="R3H_dom_sf"/>
</dbReference>
<feature type="compositionally biased region" description="Polar residues" evidence="1">
    <location>
        <begin position="673"/>
        <end position="685"/>
    </location>
</feature>
<accession>A0A9P6FTI1</accession>
<feature type="compositionally biased region" description="Polar residues" evidence="1">
    <location>
        <begin position="366"/>
        <end position="382"/>
    </location>
</feature>
<feature type="region of interest" description="Disordered" evidence="1">
    <location>
        <begin position="366"/>
        <end position="427"/>
    </location>
</feature>
<gene>
    <name evidence="2" type="ORF">BGW38_001780</name>
</gene>
<feature type="region of interest" description="Disordered" evidence="1">
    <location>
        <begin position="672"/>
        <end position="709"/>
    </location>
</feature>
<feature type="compositionally biased region" description="Acidic residues" evidence="1">
    <location>
        <begin position="296"/>
        <end position="305"/>
    </location>
</feature>
<feature type="region of interest" description="Disordered" evidence="1">
    <location>
        <begin position="731"/>
        <end position="779"/>
    </location>
</feature>
<organism evidence="2 3">
    <name type="scientific">Lunasporangiospora selenospora</name>
    <dbReference type="NCBI Taxonomy" id="979761"/>
    <lineage>
        <taxon>Eukaryota</taxon>
        <taxon>Fungi</taxon>
        <taxon>Fungi incertae sedis</taxon>
        <taxon>Mucoromycota</taxon>
        <taxon>Mortierellomycotina</taxon>
        <taxon>Mortierellomycetes</taxon>
        <taxon>Mortierellales</taxon>
        <taxon>Mortierellaceae</taxon>
        <taxon>Lunasporangiospora</taxon>
    </lineage>
</organism>
<feature type="compositionally biased region" description="Acidic residues" evidence="1">
    <location>
        <begin position="752"/>
        <end position="763"/>
    </location>
</feature>
<feature type="region of interest" description="Disordered" evidence="1">
    <location>
        <begin position="250"/>
        <end position="353"/>
    </location>
</feature>
<dbReference type="EMBL" id="JAABOA010001584">
    <property type="protein sequence ID" value="KAF9581263.1"/>
    <property type="molecule type" value="Genomic_DNA"/>
</dbReference>
<feature type="compositionally biased region" description="Basic and acidic residues" evidence="1">
    <location>
        <begin position="731"/>
        <end position="742"/>
    </location>
</feature>
<dbReference type="SUPFAM" id="SSF82708">
    <property type="entry name" value="R3H domain"/>
    <property type="match status" value="1"/>
</dbReference>
<name>A0A9P6FTI1_9FUNG</name>
<protein>
    <recommendedName>
        <fullName evidence="4">R3H domain-containing protein</fullName>
    </recommendedName>
</protein>
<evidence type="ECO:0000313" key="3">
    <source>
        <dbReference type="Proteomes" id="UP000780801"/>
    </source>
</evidence>
<comment type="caution">
    <text evidence="2">The sequence shown here is derived from an EMBL/GenBank/DDBJ whole genome shotgun (WGS) entry which is preliminary data.</text>
</comment>
<sequence>MCVASEKVPLPDQYSQSSFALNRHSHPSVNQVPIVPRGTRPKITVMETVYTDSTDYTPPSSAESACNTSAMHIQGQMNVRLPAAENHFMQQDSPILEPSLEDNHVFNAIGCKVIHKSFDEIKGCVDLETNSELTAEEKVLDGKDIRDVILSLRSKYRSYATSVESCLSYILTLRGSSLVSYKIPTTSGIQALIVHKVAEYYGFDHKACITKKAVLIAKTASSSVPKQILCHVLTRSNPVKRAQPVRIRRSELASVAEAQPPTDQRGGGLPVSRKSSNASTMSGVSGVNEDIYPPVSEDEGGDEFGGDGYGYTRAHSHFQPQGPNAGRRNYHHGSTYRPRGPELPPRGPQLGADMFATPRRRDLQRFHSTGQNLENSRTLNRNGSRRGNPRQDGQPPQQGSLGSHPLRVKSNTHSGAYYRQHPPGQRRAERAAMNNGYMMRHDDYPGFSSVMPPHHFSWSQHPPQILPQPEFSNAYPMVPPPQGSHLMHPSAPIPTGSTPHSMQPAIPISSGGQIYGNGGFNGPYPQNYGGNYYSVPSLPPQSMGYGHAYVPYGSGLVYGAPGYSSPHVYQGPMPSQVYGHYPGYPYYPPQHPPQHPPQQYQNGAETQYYESQEPFVYQDPAVQDLTEEARTWSGDSPPSDQSQQDFTDHAETVLDHVSGLPIHQGKVEAKKNGTVQDSANSSNVQCPVFTESEEEQQERGKSDSLQSQDFVEEPVCELGLSLSHLEVQDHSDEYDCDQDHPENYSLTLTDYSDTENSDTDNNDTNDNGHGTDTAKTGSR</sequence>
<feature type="compositionally biased region" description="Low complexity" evidence="1">
    <location>
        <begin position="764"/>
        <end position="773"/>
    </location>
</feature>
<dbReference type="Proteomes" id="UP000780801">
    <property type="component" value="Unassembled WGS sequence"/>
</dbReference>
<dbReference type="AlphaFoldDB" id="A0A9P6FTI1"/>
<reference evidence="2" key="1">
    <citation type="journal article" date="2020" name="Fungal Divers.">
        <title>Resolving the Mortierellaceae phylogeny through synthesis of multi-gene phylogenetics and phylogenomics.</title>
        <authorList>
            <person name="Vandepol N."/>
            <person name="Liber J."/>
            <person name="Desiro A."/>
            <person name="Na H."/>
            <person name="Kennedy M."/>
            <person name="Barry K."/>
            <person name="Grigoriev I.V."/>
            <person name="Miller A.N."/>
            <person name="O'Donnell K."/>
            <person name="Stajich J.E."/>
            <person name="Bonito G."/>
        </authorList>
    </citation>
    <scope>NUCLEOTIDE SEQUENCE</scope>
    <source>
        <strain evidence="2">KOD1015</strain>
    </source>
</reference>
<evidence type="ECO:0000256" key="1">
    <source>
        <dbReference type="SAM" id="MobiDB-lite"/>
    </source>
</evidence>
<dbReference type="OrthoDB" id="278430at2759"/>
<dbReference type="GO" id="GO:0003676">
    <property type="term" value="F:nucleic acid binding"/>
    <property type="evidence" value="ECO:0007669"/>
    <property type="project" value="InterPro"/>
</dbReference>
<evidence type="ECO:0008006" key="4">
    <source>
        <dbReference type="Google" id="ProtNLM"/>
    </source>
</evidence>
<feature type="compositionally biased region" description="Polar residues" evidence="1">
    <location>
        <begin position="273"/>
        <end position="285"/>
    </location>
</feature>